<dbReference type="OrthoDB" id="77277at2759"/>
<gene>
    <name evidence="2" type="ORF">ACHHYP_01546</name>
</gene>
<feature type="transmembrane region" description="Helical" evidence="1">
    <location>
        <begin position="6"/>
        <end position="27"/>
    </location>
</feature>
<evidence type="ECO:0008006" key="4">
    <source>
        <dbReference type="Google" id="ProtNLM"/>
    </source>
</evidence>
<keyword evidence="1" id="KW-0472">Membrane</keyword>
<dbReference type="EMBL" id="JNBR01000367">
    <property type="protein sequence ID" value="OQR94287.1"/>
    <property type="molecule type" value="Genomic_DNA"/>
</dbReference>
<organism evidence="2 3">
    <name type="scientific">Achlya hypogyna</name>
    <name type="common">Oomycete</name>
    <name type="synonym">Protoachlya hypogyna</name>
    <dbReference type="NCBI Taxonomy" id="1202772"/>
    <lineage>
        <taxon>Eukaryota</taxon>
        <taxon>Sar</taxon>
        <taxon>Stramenopiles</taxon>
        <taxon>Oomycota</taxon>
        <taxon>Saprolegniomycetes</taxon>
        <taxon>Saprolegniales</taxon>
        <taxon>Achlyaceae</taxon>
        <taxon>Achlya</taxon>
    </lineage>
</organism>
<evidence type="ECO:0000313" key="3">
    <source>
        <dbReference type="Proteomes" id="UP000243579"/>
    </source>
</evidence>
<feature type="transmembrane region" description="Helical" evidence="1">
    <location>
        <begin position="70"/>
        <end position="96"/>
    </location>
</feature>
<protein>
    <recommendedName>
        <fullName evidence="4">RGS domain-containing protein</fullName>
    </recommendedName>
</protein>
<keyword evidence="1" id="KW-1133">Transmembrane helix</keyword>
<dbReference type="AlphaFoldDB" id="A0A1V9Z8Q5"/>
<comment type="caution">
    <text evidence="2">The sequence shown here is derived from an EMBL/GenBank/DDBJ whole genome shotgun (WGS) entry which is preliminary data.</text>
</comment>
<proteinExistence type="predicted"/>
<evidence type="ECO:0000256" key="1">
    <source>
        <dbReference type="SAM" id="Phobius"/>
    </source>
</evidence>
<feature type="transmembrane region" description="Helical" evidence="1">
    <location>
        <begin position="43"/>
        <end position="64"/>
    </location>
</feature>
<feature type="transmembrane region" description="Helical" evidence="1">
    <location>
        <begin position="131"/>
        <end position="150"/>
    </location>
</feature>
<feature type="transmembrane region" description="Helical" evidence="1">
    <location>
        <begin position="237"/>
        <end position="262"/>
    </location>
</feature>
<sequence length="461" mass="51207">MQADAVPLVVALAASAYMPVALLLYLWHSSHTGIRNRHPRDTAFAAGCVMVYAVVDPLLQVLALPELPCYWHWGLGTVHVLGSVWYLILAAAHVVLYKATEVLAAPLDPDRPYPRMKFYRRLLLRSNQRRGCLLITTVSISAVLGVADGATLSASATTHACISSTMGKSVVALLSGAAVLSVYLLWLLYGVEDLCGLHRAYRHTIGVSLGVLVLLGIGALCQAQFNWSALQRYHYQSVVTTLLAHALFYFNVCQPLLSLGLARVQSLSVRMHRASAHDAQAELESFRKFLERPDGLDALQAYCRLALRLEEVLAYTTLWNFTAQVATRELAWVVFDECLDVHAPLLTPTAKRWRDYYDAQLSSPHVIELSIAPTLAGPEMLPWDFFEPFSKDLVFAMYKELLPAFQRHPLGLAWHEFRYQTVHASQRVVVRANTKSLAAILSAPLTPIPMSTNSSRFPDDD</sequence>
<dbReference type="Proteomes" id="UP000243579">
    <property type="component" value="Unassembled WGS sequence"/>
</dbReference>
<accession>A0A1V9Z8Q5</accession>
<feature type="transmembrane region" description="Helical" evidence="1">
    <location>
        <begin position="170"/>
        <end position="191"/>
    </location>
</feature>
<name>A0A1V9Z8Q5_ACHHY</name>
<evidence type="ECO:0000313" key="2">
    <source>
        <dbReference type="EMBL" id="OQR94287.1"/>
    </source>
</evidence>
<keyword evidence="1" id="KW-0812">Transmembrane</keyword>
<keyword evidence="3" id="KW-1185">Reference proteome</keyword>
<reference evidence="2 3" key="1">
    <citation type="journal article" date="2014" name="Genome Biol. Evol.">
        <title>The secreted proteins of Achlya hypogyna and Thraustotheca clavata identify the ancestral oomycete secretome and reveal gene acquisitions by horizontal gene transfer.</title>
        <authorList>
            <person name="Misner I."/>
            <person name="Blouin N."/>
            <person name="Leonard G."/>
            <person name="Richards T.A."/>
            <person name="Lane C.E."/>
        </authorList>
    </citation>
    <scope>NUCLEOTIDE SEQUENCE [LARGE SCALE GENOMIC DNA]</scope>
    <source>
        <strain evidence="2 3">ATCC 48635</strain>
    </source>
</reference>
<feature type="transmembrane region" description="Helical" evidence="1">
    <location>
        <begin position="203"/>
        <end position="225"/>
    </location>
</feature>